<evidence type="ECO:0000313" key="2">
    <source>
        <dbReference type="EMBL" id="KAF2794564.1"/>
    </source>
</evidence>
<proteinExistence type="predicted"/>
<feature type="signal peptide" evidence="1">
    <location>
        <begin position="1"/>
        <end position="20"/>
    </location>
</feature>
<gene>
    <name evidence="2" type="ORF">K505DRAFT_417066</name>
</gene>
<dbReference type="AlphaFoldDB" id="A0A6A6XEK8"/>
<dbReference type="Proteomes" id="UP000799757">
    <property type="component" value="Unassembled WGS sequence"/>
</dbReference>
<reference evidence="2" key="1">
    <citation type="journal article" date="2020" name="Stud. Mycol.">
        <title>101 Dothideomycetes genomes: a test case for predicting lifestyles and emergence of pathogens.</title>
        <authorList>
            <person name="Haridas S."/>
            <person name="Albert R."/>
            <person name="Binder M."/>
            <person name="Bloem J."/>
            <person name="Labutti K."/>
            <person name="Salamov A."/>
            <person name="Andreopoulos B."/>
            <person name="Baker S."/>
            <person name="Barry K."/>
            <person name="Bills G."/>
            <person name="Bluhm B."/>
            <person name="Cannon C."/>
            <person name="Castanera R."/>
            <person name="Culley D."/>
            <person name="Daum C."/>
            <person name="Ezra D."/>
            <person name="Gonzalez J."/>
            <person name="Henrissat B."/>
            <person name="Kuo A."/>
            <person name="Liang C."/>
            <person name="Lipzen A."/>
            <person name="Lutzoni F."/>
            <person name="Magnuson J."/>
            <person name="Mondo S."/>
            <person name="Nolan M."/>
            <person name="Ohm R."/>
            <person name="Pangilinan J."/>
            <person name="Park H.-J."/>
            <person name="Ramirez L."/>
            <person name="Alfaro M."/>
            <person name="Sun H."/>
            <person name="Tritt A."/>
            <person name="Yoshinaga Y."/>
            <person name="Zwiers L.-H."/>
            <person name="Turgeon B."/>
            <person name="Goodwin S."/>
            <person name="Spatafora J."/>
            <person name="Crous P."/>
            <person name="Grigoriev I."/>
        </authorList>
    </citation>
    <scope>NUCLEOTIDE SEQUENCE</scope>
    <source>
        <strain evidence="2">CBS 109.77</strain>
    </source>
</reference>
<organism evidence="2 3">
    <name type="scientific">Melanomma pulvis-pyrius CBS 109.77</name>
    <dbReference type="NCBI Taxonomy" id="1314802"/>
    <lineage>
        <taxon>Eukaryota</taxon>
        <taxon>Fungi</taxon>
        <taxon>Dikarya</taxon>
        <taxon>Ascomycota</taxon>
        <taxon>Pezizomycotina</taxon>
        <taxon>Dothideomycetes</taxon>
        <taxon>Pleosporomycetidae</taxon>
        <taxon>Pleosporales</taxon>
        <taxon>Melanommataceae</taxon>
        <taxon>Melanomma</taxon>
    </lineage>
</organism>
<dbReference type="OrthoDB" id="2910287at2759"/>
<feature type="chain" id="PRO_5025421198" evidence="1">
    <location>
        <begin position="21"/>
        <end position="146"/>
    </location>
</feature>
<keyword evidence="3" id="KW-1185">Reference proteome</keyword>
<name>A0A6A6XEK8_9PLEO</name>
<keyword evidence="1" id="KW-0732">Signal</keyword>
<dbReference type="EMBL" id="MU001887">
    <property type="protein sequence ID" value="KAF2794564.1"/>
    <property type="molecule type" value="Genomic_DNA"/>
</dbReference>
<accession>A0A6A6XEK8</accession>
<sequence>MPHPKSIFLSFLVATTTILAMPNMIPAHIRSVFPYSTIHARSESPTAKADCETAGVYICEDVGFKGSCTLYHNCTGSAPSACTVLDGKASAIGPDVGFSCNLYRSDNCRATPGVPDSVLTLKFPGEGYLTNRGWNDAVRSYQCFKD</sequence>
<evidence type="ECO:0000313" key="3">
    <source>
        <dbReference type="Proteomes" id="UP000799757"/>
    </source>
</evidence>
<protein>
    <submittedName>
        <fullName evidence="2">Uncharacterized protein</fullName>
    </submittedName>
</protein>
<evidence type="ECO:0000256" key="1">
    <source>
        <dbReference type="SAM" id="SignalP"/>
    </source>
</evidence>